<dbReference type="Proteomes" id="UP001519293">
    <property type="component" value="Unassembled WGS sequence"/>
</dbReference>
<keyword evidence="2" id="KW-1185">Reference proteome</keyword>
<evidence type="ECO:0008006" key="3">
    <source>
        <dbReference type="Google" id="ProtNLM"/>
    </source>
</evidence>
<comment type="caution">
    <text evidence="1">The sequence shown here is derived from an EMBL/GenBank/DDBJ whole genome shotgun (WGS) entry which is preliminary data.</text>
</comment>
<dbReference type="EMBL" id="JAGIKZ010000057">
    <property type="protein sequence ID" value="MBP2243388.1"/>
    <property type="molecule type" value="Genomic_DNA"/>
</dbReference>
<evidence type="ECO:0000313" key="1">
    <source>
        <dbReference type="EMBL" id="MBP2243388.1"/>
    </source>
</evidence>
<sequence length="46" mass="5390">FLLCGILKISKPNNLPLEQFWKVLVYLDSFAIYTISWKVELLFKSA</sequence>
<evidence type="ECO:0000313" key="2">
    <source>
        <dbReference type="Proteomes" id="UP001519293"/>
    </source>
</evidence>
<proteinExistence type="predicted"/>
<protein>
    <recommendedName>
        <fullName evidence="3">IS4 family transposase</fullName>
    </recommendedName>
</protein>
<organism evidence="1 2">
    <name type="scientific">Cytobacillus eiseniae</name>
    <dbReference type="NCBI Taxonomy" id="762947"/>
    <lineage>
        <taxon>Bacteria</taxon>
        <taxon>Bacillati</taxon>
        <taxon>Bacillota</taxon>
        <taxon>Bacilli</taxon>
        <taxon>Bacillales</taxon>
        <taxon>Bacillaceae</taxon>
        <taxon>Cytobacillus</taxon>
    </lineage>
</organism>
<feature type="non-terminal residue" evidence="1">
    <location>
        <position position="1"/>
    </location>
</feature>
<reference evidence="1 2" key="1">
    <citation type="submission" date="2021-03" db="EMBL/GenBank/DDBJ databases">
        <title>Genomic Encyclopedia of Type Strains, Phase IV (KMG-IV): sequencing the most valuable type-strain genomes for metagenomic binning, comparative biology and taxonomic classification.</title>
        <authorList>
            <person name="Goeker M."/>
        </authorList>
    </citation>
    <scope>NUCLEOTIDE SEQUENCE [LARGE SCALE GENOMIC DNA]</scope>
    <source>
        <strain evidence="1 2">DSM 26675</strain>
    </source>
</reference>
<accession>A0ABS4RKF8</accession>
<name>A0ABS4RKF8_9BACI</name>
<gene>
    <name evidence="1" type="ORF">J2Z40_004026</name>
</gene>